<organism evidence="2 3">
    <name type="scientific">Halorussus gelatinilyticus</name>
    <dbReference type="NCBI Taxonomy" id="2937524"/>
    <lineage>
        <taxon>Archaea</taxon>
        <taxon>Methanobacteriati</taxon>
        <taxon>Methanobacteriota</taxon>
        <taxon>Stenosarchaea group</taxon>
        <taxon>Halobacteria</taxon>
        <taxon>Halobacteriales</taxon>
        <taxon>Haladaptataceae</taxon>
        <taxon>Halorussus</taxon>
    </lineage>
</organism>
<evidence type="ECO:0000256" key="1">
    <source>
        <dbReference type="PIRNR" id="PIRNR026802"/>
    </source>
</evidence>
<dbReference type="PIRSF" id="PIRSF026802">
    <property type="entry name" value="UCP026802"/>
    <property type="match status" value="1"/>
</dbReference>
<comment type="function">
    <text evidence="1">Involved in taxis signal transduction.</text>
</comment>
<keyword evidence="1" id="KW-0145">Chemotaxis</keyword>
<evidence type="ECO:0000313" key="2">
    <source>
        <dbReference type="EMBL" id="UPW00424.1"/>
    </source>
</evidence>
<dbReference type="PANTHER" id="PTHR42201">
    <property type="entry name" value="TAXIS PROTEIN"/>
    <property type="match status" value="1"/>
</dbReference>
<dbReference type="InterPro" id="IPR036390">
    <property type="entry name" value="WH_DNA-bd_sf"/>
</dbReference>
<dbReference type="KEGG" id="haxz:M0R88_18215"/>
<sequence>MSEKVIADFVARFSLDTFDSPEPVKGRIVLSQKRLVLASGDGSKTTIPLSAIFDINVGQVPAELESFFQDTITIAYREDDRRRSVVIEAGTEEVSRFKTVLFKAELSGAKARVKHPARVGGRVTDASFQPSKLKIRPGVVEFVGDESVTVNLANVTHFQRDTRDRGSVLVVRHADEGQSVTSEFAIESDRKLNLLGRYLRLEYSELAQQAEEVTTSEDEMEALVAIYSGARSGDLAGTLGVDSSRVTMLLNDLREKELIDEGQKGLSLTAQGQLLVSDRIESVNT</sequence>
<dbReference type="GO" id="GO:0006935">
    <property type="term" value="P:chemotaxis"/>
    <property type="evidence" value="ECO:0007669"/>
    <property type="project" value="UniProtKB-UniRule"/>
</dbReference>
<keyword evidence="3" id="KW-1185">Reference proteome</keyword>
<dbReference type="AlphaFoldDB" id="A0A8U0IJJ1"/>
<evidence type="ECO:0000313" key="3">
    <source>
        <dbReference type="Proteomes" id="UP000830434"/>
    </source>
</evidence>
<protein>
    <recommendedName>
        <fullName evidence="1">Taxis protein CheF</fullName>
    </recommendedName>
</protein>
<dbReference type="Proteomes" id="UP000830434">
    <property type="component" value="Chromosome"/>
</dbReference>
<dbReference type="SUPFAM" id="SSF46785">
    <property type="entry name" value="Winged helix' DNA-binding domain"/>
    <property type="match status" value="1"/>
</dbReference>
<comment type="subunit">
    <text evidence="1">Interacts with chemotaxis (Che) proteins as well as flagella accessory (Fla) proteins.</text>
</comment>
<gene>
    <name evidence="2" type="ORF">M0R88_18215</name>
</gene>
<dbReference type="Gene3D" id="1.10.10.10">
    <property type="entry name" value="Winged helix-like DNA-binding domain superfamily/Winged helix DNA-binding domain"/>
    <property type="match status" value="1"/>
</dbReference>
<proteinExistence type="predicted"/>
<dbReference type="InterPro" id="IPR036388">
    <property type="entry name" value="WH-like_DNA-bd_sf"/>
</dbReference>
<dbReference type="Pfam" id="PF04283">
    <property type="entry name" value="CheF-arch"/>
    <property type="match status" value="1"/>
</dbReference>
<accession>A0A8U0IJJ1</accession>
<dbReference type="EMBL" id="CP096658">
    <property type="protein sequence ID" value="UPW00424.1"/>
    <property type="molecule type" value="Genomic_DNA"/>
</dbReference>
<dbReference type="RefSeq" id="WP_248654835.1">
    <property type="nucleotide sequence ID" value="NZ_CP096658.1"/>
</dbReference>
<dbReference type="InterPro" id="IPR007381">
    <property type="entry name" value="CheF1/F2"/>
</dbReference>
<dbReference type="GeneID" id="72191832"/>
<reference evidence="2" key="1">
    <citation type="submission" date="2022-04" db="EMBL/GenBank/DDBJ databases">
        <title>Diverse halophilic archaea isolated from saline environments.</title>
        <authorList>
            <person name="Cui H.-L."/>
        </authorList>
    </citation>
    <scope>NUCLEOTIDE SEQUENCE</scope>
    <source>
        <strain evidence="2">XZYJT40</strain>
    </source>
</reference>
<dbReference type="PANTHER" id="PTHR42201:SF1">
    <property type="entry name" value="TAXIS PROTEIN"/>
    <property type="match status" value="1"/>
</dbReference>
<name>A0A8U0IJJ1_9EURY</name>